<sequence>MPETHHFTDVSTAVNAEDISGSYIDYEWSLLIADMEEMRLATQPQEDRRVATPDSFIDNSSDLDPSTACMDGWSEGSLTPIANSPASVYMIPDYVTYPEDLRAELLNIYGYLPALERSRPTQQGIWPEYYKHTPKHEIVLGLKVWIVDGHIWYKKRTINAPAEGNDSWSDYLISDSALLKAGDRPNDGPLLLFLIDRDEVDLWEVLMGSVPPRLGRWFIHLPSFL</sequence>
<reference evidence="2 3" key="1">
    <citation type="journal article" date="2021" name="Nat. Commun.">
        <title>Genetic determinants of endophytism in the Arabidopsis root mycobiome.</title>
        <authorList>
            <person name="Mesny F."/>
            <person name="Miyauchi S."/>
            <person name="Thiergart T."/>
            <person name="Pickel B."/>
            <person name="Atanasova L."/>
            <person name="Karlsson M."/>
            <person name="Huettel B."/>
            <person name="Barry K.W."/>
            <person name="Haridas S."/>
            <person name="Chen C."/>
            <person name="Bauer D."/>
            <person name="Andreopoulos W."/>
            <person name="Pangilinan J."/>
            <person name="LaButti K."/>
            <person name="Riley R."/>
            <person name="Lipzen A."/>
            <person name="Clum A."/>
            <person name="Drula E."/>
            <person name="Henrissat B."/>
            <person name="Kohler A."/>
            <person name="Grigoriev I.V."/>
            <person name="Martin F.M."/>
            <person name="Hacquard S."/>
        </authorList>
    </citation>
    <scope>NUCLEOTIDE SEQUENCE [LARGE SCALE GENOMIC DNA]</scope>
    <source>
        <strain evidence="2 3">MPI-SDFR-AT-0080</strain>
    </source>
</reference>
<comment type="caution">
    <text evidence="2">The sequence shown here is derived from an EMBL/GenBank/DDBJ whole genome shotgun (WGS) entry which is preliminary data.</text>
</comment>
<proteinExistence type="predicted"/>
<dbReference type="Proteomes" id="UP000774617">
    <property type="component" value="Unassembled WGS sequence"/>
</dbReference>
<name>A0ABQ8FTR3_9PEZI</name>
<organism evidence="2 3">
    <name type="scientific">Macrophomina phaseolina</name>
    <dbReference type="NCBI Taxonomy" id="35725"/>
    <lineage>
        <taxon>Eukaryota</taxon>
        <taxon>Fungi</taxon>
        <taxon>Dikarya</taxon>
        <taxon>Ascomycota</taxon>
        <taxon>Pezizomycotina</taxon>
        <taxon>Dothideomycetes</taxon>
        <taxon>Dothideomycetes incertae sedis</taxon>
        <taxon>Botryosphaeriales</taxon>
        <taxon>Botryosphaeriaceae</taxon>
        <taxon>Macrophomina</taxon>
    </lineage>
</organism>
<feature type="region of interest" description="Disordered" evidence="1">
    <location>
        <begin position="43"/>
        <end position="63"/>
    </location>
</feature>
<evidence type="ECO:0000313" key="3">
    <source>
        <dbReference type="Proteomes" id="UP000774617"/>
    </source>
</evidence>
<evidence type="ECO:0000256" key="1">
    <source>
        <dbReference type="SAM" id="MobiDB-lite"/>
    </source>
</evidence>
<accession>A0ABQ8FTR3</accession>
<dbReference type="EMBL" id="JAGTJR010000056">
    <property type="protein sequence ID" value="KAH7026751.1"/>
    <property type="molecule type" value="Genomic_DNA"/>
</dbReference>
<protein>
    <submittedName>
        <fullName evidence="2">Uncharacterized protein</fullName>
    </submittedName>
</protein>
<evidence type="ECO:0000313" key="2">
    <source>
        <dbReference type="EMBL" id="KAH7026751.1"/>
    </source>
</evidence>
<gene>
    <name evidence="2" type="ORF">B0J12DRAFT_685278</name>
</gene>
<keyword evidence="3" id="KW-1185">Reference proteome</keyword>